<name>A0A7J7NDD7_9MAGN</name>
<evidence type="ECO:0000313" key="2">
    <source>
        <dbReference type="Proteomes" id="UP000541444"/>
    </source>
</evidence>
<evidence type="ECO:0000313" key="1">
    <source>
        <dbReference type="EMBL" id="KAF6165074.1"/>
    </source>
</evidence>
<accession>A0A7J7NDD7</accession>
<dbReference type="AlphaFoldDB" id="A0A7J7NDD7"/>
<organism evidence="1 2">
    <name type="scientific">Kingdonia uniflora</name>
    <dbReference type="NCBI Taxonomy" id="39325"/>
    <lineage>
        <taxon>Eukaryota</taxon>
        <taxon>Viridiplantae</taxon>
        <taxon>Streptophyta</taxon>
        <taxon>Embryophyta</taxon>
        <taxon>Tracheophyta</taxon>
        <taxon>Spermatophyta</taxon>
        <taxon>Magnoliopsida</taxon>
        <taxon>Ranunculales</taxon>
        <taxon>Circaeasteraceae</taxon>
        <taxon>Kingdonia</taxon>
    </lineage>
</organism>
<comment type="caution">
    <text evidence="1">The sequence shown here is derived from an EMBL/GenBank/DDBJ whole genome shotgun (WGS) entry which is preliminary data.</text>
</comment>
<gene>
    <name evidence="1" type="ORF">GIB67_000658</name>
</gene>
<dbReference type="EMBL" id="JACGCM010000859">
    <property type="protein sequence ID" value="KAF6165074.1"/>
    <property type="molecule type" value="Genomic_DNA"/>
</dbReference>
<reference evidence="1 2" key="1">
    <citation type="journal article" date="2020" name="IScience">
        <title>Genome Sequencing of the Endangered Kingdonia uniflora (Circaeasteraceae, Ranunculales) Reveals Potential Mechanisms of Evolutionary Specialization.</title>
        <authorList>
            <person name="Sun Y."/>
            <person name="Deng T."/>
            <person name="Zhang A."/>
            <person name="Moore M.J."/>
            <person name="Landis J.B."/>
            <person name="Lin N."/>
            <person name="Zhang H."/>
            <person name="Zhang X."/>
            <person name="Huang J."/>
            <person name="Zhang X."/>
            <person name="Sun H."/>
            <person name="Wang H."/>
        </authorList>
    </citation>
    <scope>NUCLEOTIDE SEQUENCE [LARGE SCALE GENOMIC DNA]</scope>
    <source>
        <strain evidence="1">TB1705</strain>
        <tissue evidence="1">Leaf</tissue>
    </source>
</reference>
<proteinExistence type="predicted"/>
<sequence>FIRSGWRHFLIHCVPIYNLLLKRISIIALGNCRVRQYYVNISPITIGKLSNSTILHFNNYKLNVTIVEFDNLDL</sequence>
<feature type="non-terminal residue" evidence="1">
    <location>
        <position position="1"/>
    </location>
</feature>
<keyword evidence="2" id="KW-1185">Reference proteome</keyword>
<dbReference type="Proteomes" id="UP000541444">
    <property type="component" value="Unassembled WGS sequence"/>
</dbReference>
<protein>
    <submittedName>
        <fullName evidence="1">Uncharacterized protein</fullName>
    </submittedName>
</protein>